<evidence type="ECO:0000256" key="2">
    <source>
        <dbReference type="ARBA" id="ARBA00022692"/>
    </source>
</evidence>
<reference evidence="7 8" key="2">
    <citation type="submission" date="2020-08" db="EMBL/GenBank/DDBJ databases">
        <authorList>
            <person name="Ueki A."/>
            <person name="Tonouchi A."/>
        </authorList>
    </citation>
    <scope>NUCLEOTIDE SEQUENCE [LARGE SCALE GENOMIC DNA]</scope>
    <source>
        <strain evidence="7 8">CTTW</strain>
    </source>
</reference>
<dbReference type="InterPro" id="IPR012340">
    <property type="entry name" value="NA-bd_OB-fold"/>
</dbReference>
<dbReference type="InterPro" id="IPR052165">
    <property type="entry name" value="Membrane_assoc_protease"/>
</dbReference>
<keyword evidence="3 5" id="KW-1133">Transmembrane helix</keyword>
<dbReference type="SUPFAM" id="SSF141322">
    <property type="entry name" value="NfeD domain-like"/>
    <property type="match status" value="1"/>
</dbReference>
<dbReference type="Pfam" id="PF01957">
    <property type="entry name" value="NfeD"/>
    <property type="match status" value="1"/>
</dbReference>
<dbReference type="GO" id="GO:0005886">
    <property type="term" value="C:plasma membrane"/>
    <property type="evidence" value="ECO:0007669"/>
    <property type="project" value="TreeGrafter"/>
</dbReference>
<protein>
    <submittedName>
        <fullName evidence="7">DUF107 domain-containing protein</fullName>
    </submittedName>
</protein>
<feature type="transmembrane region" description="Helical" evidence="5">
    <location>
        <begin position="45"/>
        <end position="67"/>
    </location>
</feature>
<dbReference type="Gene3D" id="2.40.50.140">
    <property type="entry name" value="Nucleic acid-binding proteins"/>
    <property type="match status" value="1"/>
</dbReference>
<evidence type="ECO:0000313" key="7">
    <source>
        <dbReference type="EMBL" id="BCJ97441.1"/>
    </source>
</evidence>
<evidence type="ECO:0000256" key="5">
    <source>
        <dbReference type="SAM" id="Phobius"/>
    </source>
</evidence>
<comment type="subcellular location">
    <subcellularLocation>
        <location evidence="1">Membrane</location>
        <topology evidence="1">Multi-pass membrane protein</topology>
    </subcellularLocation>
</comment>
<evidence type="ECO:0000313" key="8">
    <source>
        <dbReference type="Proteomes" id="UP000515703"/>
    </source>
</evidence>
<sequence>MDSIYWLAAIIILLLIEIFTLGLASIWFAGGAFIAFILSLFTDNLMLQIVAFLIVSFVLLYFTRPVAIKYFNGKRLKTNYESLEGSTGKVLETIDNFNGTGVVLVNGLEWTARAYEDSEIIKEGKKVIIRNISGVKLIVEEESEGI</sequence>
<accession>A0A7I8DJJ1</accession>
<feature type="domain" description="NfeD-like C-terminal" evidence="6">
    <location>
        <begin position="81"/>
        <end position="140"/>
    </location>
</feature>
<dbReference type="AlphaFoldDB" id="A0A7I8DJJ1"/>
<name>A0A7I8DJJ1_9FIRM</name>
<proteinExistence type="predicted"/>
<keyword evidence="4 5" id="KW-0472">Membrane</keyword>
<evidence type="ECO:0000256" key="4">
    <source>
        <dbReference type="ARBA" id="ARBA00023136"/>
    </source>
</evidence>
<gene>
    <name evidence="7" type="ORF">bsdcttw_04820</name>
</gene>
<organism evidence="7 8">
    <name type="scientific">Anaerocolumna chitinilytica</name>
    <dbReference type="NCBI Taxonomy" id="1727145"/>
    <lineage>
        <taxon>Bacteria</taxon>
        <taxon>Bacillati</taxon>
        <taxon>Bacillota</taxon>
        <taxon>Clostridia</taxon>
        <taxon>Lachnospirales</taxon>
        <taxon>Lachnospiraceae</taxon>
        <taxon>Anaerocolumna</taxon>
    </lineage>
</organism>
<feature type="transmembrane region" description="Helical" evidence="5">
    <location>
        <begin position="7"/>
        <end position="39"/>
    </location>
</feature>
<dbReference type="PANTHER" id="PTHR33507">
    <property type="entry name" value="INNER MEMBRANE PROTEIN YBBJ"/>
    <property type="match status" value="1"/>
</dbReference>
<evidence type="ECO:0000256" key="1">
    <source>
        <dbReference type="ARBA" id="ARBA00004141"/>
    </source>
</evidence>
<keyword evidence="8" id="KW-1185">Reference proteome</keyword>
<evidence type="ECO:0000256" key="3">
    <source>
        <dbReference type="ARBA" id="ARBA00022989"/>
    </source>
</evidence>
<dbReference type="KEGG" id="acht:bsdcttw_04820"/>
<dbReference type="Proteomes" id="UP000515703">
    <property type="component" value="Chromosome"/>
</dbReference>
<reference evidence="7 8" key="1">
    <citation type="submission" date="2020-08" db="EMBL/GenBank/DDBJ databases">
        <title>Draft genome sequencing of an Anaerocolumna strain isolated from anoxic soil subjected to BSD treatment.</title>
        <authorList>
            <person name="Uek A."/>
            <person name="Tonouchi A."/>
        </authorList>
    </citation>
    <scope>NUCLEOTIDE SEQUENCE [LARGE SCALE GENOMIC DNA]</scope>
    <source>
        <strain evidence="7 8">CTTW</strain>
    </source>
</reference>
<dbReference type="RefSeq" id="WP_185257867.1">
    <property type="nucleotide sequence ID" value="NZ_AP023368.1"/>
</dbReference>
<dbReference type="PANTHER" id="PTHR33507:SF3">
    <property type="entry name" value="INNER MEMBRANE PROTEIN YBBJ"/>
    <property type="match status" value="1"/>
</dbReference>
<dbReference type="EMBL" id="AP023368">
    <property type="protein sequence ID" value="BCJ97441.1"/>
    <property type="molecule type" value="Genomic_DNA"/>
</dbReference>
<evidence type="ECO:0000259" key="6">
    <source>
        <dbReference type="Pfam" id="PF01957"/>
    </source>
</evidence>
<dbReference type="InterPro" id="IPR002810">
    <property type="entry name" value="NfeD-like_C"/>
</dbReference>
<keyword evidence="2 5" id="KW-0812">Transmembrane</keyword>